<keyword evidence="1" id="KW-0472">Membrane</keyword>
<keyword evidence="1" id="KW-0812">Transmembrane</keyword>
<feature type="transmembrane region" description="Helical" evidence="1">
    <location>
        <begin position="107"/>
        <end position="133"/>
    </location>
</feature>
<organism evidence="2 3">
    <name type="scientific">Orchesella cincta</name>
    <name type="common">Springtail</name>
    <name type="synonym">Podura cincta</name>
    <dbReference type="NCBI Taxonomy" id="48709"/>
    <lineage>
        <taxon>Eukaryota</taxon>
        <taxon>Metazoa</taxon>
        <taxon>Ecdysozoa</taxon>
        <taxon>Arthropoda</taxon>
        <taxon>Hexapoda</taxon>
        <taxon>Collembola</taxon>
        <taxon>Entomobryomorpha</taxon>
        <taxon>Entomobryoidea</taxon>
        <taxon>Orchesellidae</taxon>
        <taxon>Orchesellinae</taxon>
        <taxon>Orchesella</taxon>
    </lineage>
</organism>
<dbReference type="AlphaFoldDB" id="A0A1D2MZP8"/>
<accession>A0A1D2MZP8</accession>
<feature type="transmembrane region" description="Helical" evidence="1">
    <location>
        <begin position="205"/>
        <end position="229"/>
    </location>
</feature>
<proteinExistence type="predicted"/>
<protein>
    <submittedName>
        <fullName evidence="2">Uncharacterized protein</fullName>
    </submittedName>
</protein>
<comment type="caution">
    <text evidence="2">The sequence shown here is derived from an EMBL/GenBank/DDBJ whole genome shotgun (WGS) entry which is preliminary data.</text>
</comment>
<evidence type="ECO:0000256" key="1">
    <source>
        <dbReference type="SAM" id="Phobius"/>
    </source>
</evidence>
<feature type="transmembrane region" description="Helical" evidence="1">
    <location>
        <begin position="145"/>
        <end position="165"/>
    </location>
</feature>
<reference evidence="2 3" key="1">
    <citation type="journal article" date="2016" name="Genome Biol. Evol.">
        <title>Gene Family Evolution Reflects Adaptation to Soil Environmental Stressors in the Genome of the Collembolan Orchesella cincta.</title>
        <authorList>
            <person name="Faddeeva-Vakhrusheva A."/>
            <person name="Derks M.F."/>
            <person name="Anvar S.Y."/>
            <person name="Agamennone V."/>
            <person name="Suring W."/>
            <person name="Smit S."/>
            <person name="van Straalen N.M."/>
            <person name="Roelofs D."/>
        </authorList>
    </citation>
    <scope>NUCLEOTIDE SEQUENCE [LARGE SCALE GENOMIC DNA]</scope>
    <source>
        <tissue evidence="2">Mixed pool</tissue>
    </source>
</reference>
<evidence type="ECO:0000313" key="3">
    <source>
        <dbReference type="Proteomes" id="UP000094527"/>
    </source>
</evidence>
<gene>
    <name evidence="2" type="ORF">Ocin01_08167</name>
</gene>
<evidence type="ECO:0000313" key="2">
    <source>
        <dbReference type="EMBL" id="ODM98517.1"/>
    </source>
</evidence>
<keyword evidence="3" id="KW-1185">Reference proteome</keyword>
<feature type="transmembrane region" description="Helical" evidence="1">
    <location>
        <begin position="12"/>
        <end position="33"/>
    </location>
</feature>
<dbReference type="EMBL" id="LJIJ01000347">
    <property type="protein sequence ID" value="ODM98517.1"/>
    <property type="molecule type" value="Genomic_DNA"/>
</dbReference>
<name>A0A1D2MZP8_ORCCI</name>
<sequence>MGVYVANKVLSGVSAILSLSLIAVCTWTLISLIEDGNQRSLEENCNVLNKTLIRSKPECKHLADQNPSFQDEEGYHEAVVINGKKMPKPILKSSYAEFDDMNKTFRLITLVCICVTIGASLVQFICSVIIVISPSFRVAARSRKIVGILFAIFIVYLVAFGSPLACKREKDTGEDDQWHTMTTLNVFIKDFFMRFSWGQLGRDLYLFYMDLFVNIIYTFLNMIIACCLLRWADYEDYDI</sequence>
<keyword evidence="1" id="KW-1133">Transmembrane helix</keyword>
<dbReference type="Proteomes" id="UP000094527">
    <property type="component" value="Unassembled WGS sequence"/>
</dbReference>